<protein>
    <submittedName>
        <fullName evidence="1">Uncharacterized protein</fullName>
    </submittedName>
</protein>
<dbReference type="RefSeq" id="WP_203669624.1">
    <property type="nucleotide sequence ID" value="NZ_BONO01000026.1"/>
</dbReference>
<organism evidence="1 2">
    <name type="scientific">Cellulomonas pakistanensis</name>
    <dbReference type="NCBI Taxonomy" id="992287"/>
    <lineage>
        <taxon>Bacteria</taxon>
        <taxon>Bacillati</taxon>
        <taxon>Actinomycetota</taxon>
        <taxon>Actinomycetes</taxon>
        <taxon>Micrococcales</taxon>
        <taxon>Cellulomonadaceae</taxon>
        <taxon>Cellulomonas</taxon>
    </lineage>
</organism>
<reference evidence="1" key="1">
    <citation type="submission" date="2021-01" db="EMBL/GenBank/DDBJ databases">
        <title>Whole genome shotgun sequence of Cellulomonas pakistanensis NBRC 110800.</title>
        <authorList>
            <person name="Komaki H."/>
            <person name="Tamura T."/>
        </authorList>
    </citation>
    <scope>NUCLEOTIDE SEQUENCE</scope>
    <source>
        <strain evidence="1">NBRC 110800</strain>
    </source>
</reference>
<comment type="caution">
    <text evidence="1">The sequence shown here is derived from an EMBL/GenBank/DDBJ whole genome shotgun (WGS) entry which is preliminary data.</text>
</comment>
<accession>A0A919PFL2</accession>
<gene>
    <name evidence="1" type="ORF">Cpa01nite_30230</name>
</gene>
<proteinExistence type="predicted"/>
<dbReference type="AlphaFoldDB" id="A0A919PFL2"/>
<name>A0A919PFL2_9CELL</name>
<evidence type="ECO:0000313" key="1">
    <source>
        <dbReference type="EMBL" id="GIG37642.1"/>
    </source>
</evidence>
<sequence>MTGGRVRPWPARESVYPTCTVLTVANAAQALHVFERVARSVGYRTGVHAPGHIRAVLGRRWLGLVAETVGLPPVRPFLHVELDVVALPAAPTGTRLQITCGRGGQELGVATRVAGLVERLLAELDAPGQPAQASAWASGPPA</sequence>
<dbReference type="Proteomes" id="UP000642125">
    <property type="component" value="Unassembled WGS sequence"/>
</dbReference>
<keyword evidence="2" id="KW-1185">Reference proteome</keyword>
<evidence type="ECO:0000313" key="2">
    <source>
        <dbReference type="Proteomes" id="UP000642125"/>
    </source>
</evidence>
<dbReference type="EMBL" id="BONO01000026">
    <property type="protein sequence ID" value="GIG37642.1"/>
    <property type="molecule type" value="Genomic_DNA"/>
</dbReference>